<dbReference type="Pfam" id="PF02641">
    <property type="entry name" value="DUF190"/>
    <property type="match status" value="1"/>
</dbReference>
<accession>A0A1H6DR48</accession>
<dbReference type="PANTHER" id="PTHR35983">
    <property type="entry name" value="UPF0166 PROTEIN TM_0021"/>
    <property type="match status" value="1"/>
</dbReference>
<dbReference type="PANTHER" id="PTHR35983:SF1">
    <property type="entry name" value="UPF0166 PROTEIN TM_0021"/>
    <property type="match status" value="1"/>
</dbReference>
<evidence type="ECO:0000256" key="1">
    <source>
        <dbReference type="ARBA" id="ARBA00010554"/>
    </source>
</evidence>
<evidence type="ECO:0008006" key="4">
    <source>
        <dbReference type="Google" id="ProtNLM"/>
    </source>
</evidence>
<dbReference type="Gene3D" id="3.30.70.120">
    <property type="match status" value="1"/>
</dbReference>
<dbReference type="InterPro" id="IPR011322">
    <property type="entry name" value="N-reg_PII-like_a/b"/>
</dbReference>
<dbReference type="Proteomes" id="UP000236754">
    <property type="component" value="Unassembled WGS sequence"/>
</dbReference>
<dbReference type="AlphaFoldDB" id="A0A1H6DR48"/>
<gene>
    <name evidence="2" type="ORF">SAMN05216223_11835</name>
</gene>
<organism evidence="2 3">
    <name type="scientific">Actinacidiphila yanglinensis</name>
    <dbReference type="NCBI Taxonomy" id="310779"/>
    <lineage>
        <taxon>Bacteria</taxon>
        <taxon>Bacillati</taxon>
        <taxon>Actinomycetota</taxon>
        <taxon>Actinomycetes</taxon>
        <taxon>Kitasatosporales</taxon>
        <taxon>Streptomycetaceae</taxon>
        <taxon>Actinacidiphila</taxon>
    </lineage>
</organism>
<keyword evidence="3" id="KW-1185">Reference proteome</keyword>
<dbReference type="InterPro" id="IPR003793">
    <property type="entry name" value="UPF0166"/>
</dbReference>
<dbReference type="RefSeq" id="WP_103889318.1">
    <property type="nucleotide sequence ID" value="NZ_FNVU01000018.1"/>
</dbReference>
<dbReference type="EMBL" id="FNVU01000018">
    <property type="protein sequence ID" value="SEG87085.1"/>
    <property type="molecule type" value="Genomic_DNA"/>
</dbReference>
<evidence type="ECO:0000313" key="2">
    <source>
        <dbReference type="EMBL" id="SEG87085.1"/>
    </source>
</evidence>
<protein>
    <recommendedName>
        <fullName evidence="4">DUF190 domain-containing protein</fullName>
    </recommendedName>
</protein>
<reference evidence="2 3" key="1">
    <citation type="submission" date="2016-10" db="EMBL/GenBank/DDBJ databases">
        <authorList>
            <person name="de Groot N.N."/>
        </authorList>
    </citation>
    <scope>NUCLEOTIDE SEQUENCE [LARGE SCALE GENOMIC DNA]</scope>
    <source>
        <strain evidence="2 3">CGMCC 4.2023</strain>
    </source>
</reference>
<dbReference type="SUPFAM" id="SSF54913">
    <property type="entry name" value="GlnB-like"/>
    <property type="match status" value="1"/>
</dbReference>
<name>A0A1H6DR48_9ACTN</name>
<dbReference type="InterPro" id="IPR015867">
    <property type="entry name" value="N-reg_PII/ATP_PRibTrfase_C"/>
</dbReference>
<evidence type="ECO:0000313" key="3">
    <source>
        <dbReference type="Proteomes" id="UP000236754"/>
    </source>
</evidence>
<proteinExistence type="inferred from homology"/>
<sequence>MKVTGSALRVTIIINESDTWHHKPLFNEIVQRARTAGLAGAAVFRGIEGFGSSSLIHTTRLLSLSEDLPVAVVIIDAEERIREFLPRLDELRLGGVVALDPVEVTRHVPDAERPQEER</sequence>
<dbReference type="OrthoDB" id="9795599at2"/>
<comment type="similarity">
    <text evidence="1">Belongs to the UPF0166 family.</text>
</comment>